<feature type="domain" description="Nitric oxide reductase subunit B cytochrome c-like" evidence="2">
    <location>
        <begin position="49"/>
        <end position="216"/>
    </location>
</feature>
<evidence type="ECO:0000313" key="3">
    <source>
        <dbReference type="EMBL" id="SHF31684.1"/>
    </source>
</evidence>
<feature type="transmembrane region" description="Helical" evidence="1">
    <location>
        <begin position="520"/>
        <end position="541"/>
    </location>
</feature>
<keyword evidence="1" id="KW-0812">Transmembrane</keyword>
<keyword evidence="4" id="KW-1185">Reference proteome</keyword>
<dbReference type="EMBL" id="FQUU01000009">
    <property type="protein sequence ID" value="SHF31684.1"/>
    <property type="molecule type" value="Genomic_DNA"/>
</dbReference>
<feature type="transmembrane region" description="Helical" evidence="1">
    <location>
        <begin position="374"/>
        <end position="396"/>
    </location>
</feature>
<feature type="transmembrane region" description="Helical" evidence="1">
    <location>
        <begin position="728"/>
        <end position="750"/>
    </location>
</feature>
<keyword evidence="1" id="KW-0472">Membrane</keyword>
<dbReference type="Proteomes" id="UP000184048">
    <property type="component" value="Unassembled WGS sequence"/>
</dbReference>
<evidence type="ECO:0000259" key="2">
    <source>
        <dbReference type="Pfam" id="PF22085"/>
    </source>
</evidence>
<evidence type="ECO:0000256" key="1">
    <source>
        <dbReference type="SAM" id="Phobius"/>
    </source>
</evidence>
<organism evidence="3 4">
    <name type="scientific">Flavisolibacter ginsengisoli DSM 18119</name>
    <dbReference type="NCBI Taxonomy" id="1121884"/>
    <lineage>
        <taxon>Bacteria</taxon>
        <taxon>Pseudomonadati</taxon>
        <taxon>Bacteroidota</taxon>
        <taxon>Chitinophagia</taxon>
        <taxon>Chitinophagales</taxon>
        <taxon>Chitinophagaceae</taxon>
        <taxon>Flavisolibacter</taxon>
    </lineage>
</organism>
<feature type="transmembrane region" description="Helical" evidence="1">
    <location>
        <begin position="290"/>
        <end position="320"/>
    </location>
</feature>
<dbReference type="Pfam" id="PF22085">
    <property type="entry name" value="NorB_cytochrome_c-like"/>
    <property type="match status" value="1"/>
</dbReference>
<dbReference type="PANTHER" id="PTHR10422">
    <property type="entry name" value="CYTOCHROME C OXIDASE SUBUNIT 1"/>
    <property type="match status" value="1"/>
</dbReference>
<dbReference type="OrthoDB" id="9767153at2"/>
<protein>
    <submittedName>
        <fullName evidence="3">Nitric oxide reductase subunit B</fullName>
    </submittedName>
</protein>
<reference evidence="3 4" key="1">
    <citation type="submission" date="2016-11" db="EMBL/GenBank/DDBJ databases">
        <authorList>
            <person name="Jaros S."/>
            <person name="Januszkiewicz K."/>
            <person name="Wedrychowicz H."/>
        </authorList>
    </citation>
    <scope>NUCLEOTIDE SEQUENCE [LARGE SCALE GENOMIC DNA]</scope>
    <source>
        <strain evidence="3 4">DSM 18119</strain>
    </source>
</reference>
<feature type="transmembrane region" description="Helical" evidence="1">
    <location>
        <begin position="16"/>
        <end position="36"/>
    </location>
</feature>
<keyword evidence="1" id="KW-1133">Transmembrane helix</keyword>
<dbReference type="GO" id="GO:0004129">
    <property type="term" value="F:cytochrome-c oxidase activity"/>
    <property type="evidence" value="ECO:0007669"/>
    <property type="project" value="InterPro"/>
</dbReference>
<feature type="transmembrane region" description="Helical" evidence="1">
    <location>
        <begin position="416"/>
        <end position="436"/>
    </location>
</feature>
<dbReference type="PANTHER" id="PTHR10422:SF38">
    <property type="entry name" value="CYTOCHROME B SUBUNIT OF NITRIC OXIDE REDUCTASE"/>
    <property type="match status" value="1"/>
</dbReference>
<sequence>MRQKNFISYLLNPKNWWLPLLVIFTISVVGVTMIGIHTYTEAPPLPDYSTSKGTRVFSKDDILQGQAVFQKYALMEYGSMFGDGANRGPDFTAEGLHQVTLYMNRFYASGLKGGSNDNLLRQGMKQQVKKEIKSNRYNASDNTVVLSDAQAYAATQLVNYYTAKFTDPASPGAFRPAGYLSNAAEIRSFTAFVFWGAWVCGVERPGKTYSYTHNWPFDPQAGNTPSAAIVLWSIIGSLGLIIGLGLVLYYHGRMDKLDDNAFINKSSNFMTRKAVQRFRPDAIQRATYKFFYTAIILFAVQVLSGILTVHDFVGFVRFFGWDISTLLPVTITRSWHVQLSLLWISACWVGASIFVMPLILKVQPKKQLLLVNSVYWLLVATVAGSMAGIFMGPHGLLSNWYWLGHQGWEYIELGKLWQVLLAAALVLWVITLYRGIRPVMKWGQPWALPNWMVYTTASILLLLISGFIASPKTNFVIADFWRWCVIHMWAEAFFEVFTTVLIGYFMVLMGLVSRQATIRVIYLATLLFLGSGLLGISHNFYWNAKPVGTMALGSVFSTLQVIPLVLLTLEAWRFSKMPGLLEKNSGATASSEQFGFKEVFLFLIGVNFWNFFGAGVLGFIINLPIANYYEHGTYLTVNHGHAALMGVYGNLALAAVLFCCQLLCKSWWWKPNTVRIIFWSINVGLILMVFLDLFPVGIWQFQTVAEKGFWFARSSSFIESKGFQTFTWLRILGGALFTLGGVFPLLWLMIKGSSKVKRNIPGLEKLKAGSELVNEAIY</sequence>
<dbReference type="GO" id="GO:0009060">
    <property type="term" value="P:aerobic respiration"/>
    <property type="evidence" value="ECO:0007669"/>
    <property type="project" value="InterPro"/>
</dbReference>
<feature type="transmembrane region" description="Helical" evidence="1">
    <location>
        <begin position="676"/>
        <end position="701"/>
    </location>
</feature>
<gene>
    <name evidence="3" type="ORF">SAMN02745131_02290</name>
</gene>
<accession>A0A1M5ANG5</accession>
<dbReference type="Gene3D" id="1.20.210.10">
    <property type="entry name" value="Cytochrome c oxidase-like, subunit I domain"/>
    <property type="match status" value="1"/>
</dbReference>
<dbReference type="AlphaFoldDB" id="A0A1M5ANG5"/>
<dbReference type="InterPro" id="IPR000883">
    <property type="entry name" value="Cyt_C_Oxase_1"/>
</dbReference>
<dbReference type="InterPro" id="IPR054309">
    <property type="entry name" value="NorB_cytochrome_c-like"/>
</dbReference>
<dbReference type="Pfam" id="PF00115">
    <property type="entry name" value="COX1"/>
    <property type="match status" value="1"/>
</dbReference>
<feature type="transmembrane region" description="Helical" evidence="1">
    <location>
        <begin position="448"/>
        <end position="468"/>
    </location>
</feature>
<dbReference type="InterPro" id="IPR036927">
    <property type="entry name" value="Cyt_c_oxase-like_su1_sf"/>
</dbReference>
<dbReference type="STRING" id="1121884.SAMN02745131_02290"/>
<dbReference type="GO" id="GO:0016020">
    <property type="term" value="C:membrane"/>
    <property type="evidence" value="ECO:0007669"/>
    <property type="project" value="InterPro"/>
</dbReference>
<feature type="transmembrane region" description="Helical" evidence="1">
    <location>
        <begin position="599"/>
        <end position="621"/>
    </location>
</feature>
<dbReference type="SUPFAM" id="SSF81442">
    <property type="entry name" value="Cytochrome c oxidase subunit I-like"/>
    <property type="match status" value="1"/>
</dbReference>
<feature type="transmembrane region" description="Helical" evidence="1">
    <location>
        <begin position="641"/>
        <end position="664"/>
    </location>
</feature>
<evidence type="ECO:0000313" key="4">
    <source>
        <dbReference type="Proteomes" id="UP000184048"/>
    </source>
</evidence>
<name>A0A1M5ANG5_9BACT</name>
<dbReference type="GO" id="GO:0020037">
    <property type="term" value="F:heme binding"/>
    <property type="evidence" value="ECO:0007669"/>
    <property type="project" value="InterPro"/>
</dbReference>
<proteinExistence type="predicted"/>
<feature type="transmembrane region" description="Helical" evidence="1">
    <location>
        <begin position="480"/>
        <end position="508"/>
    </location>
</feature>
<feature type="transmembrane region" description="Helical" evidence="1">
    <location>
        <begin position="340"/>
        <end position="362"/>
    </location>
</feature>
<feature type="transmembrane region" description="Helical" evidence="1">
    <location>
        <begin position="547"/>
        <end position="569"/>
    </location>
</feature>
<dbReference type="RefSeq" id="WP_072835473.1">
    <property type="nucleotide sequence ID" value="NZ_FQUU01000009.1"/>
</dbReference>
<feature type="transmembrane region" description="Helical" evidence="1">
    <location>
        <begin position="229"/>
        <end position="250"/>
    </location>
</feature>